<dbReference type="AlphaFoldDB" id="A0A5E4ADQ2"/>
<dbReference type="PROSITE" id="PS50262">
    <property type="entry name" value="G_PROTEIN_RECEP_F1_2"/>
    <property type="match status" value="1"/>
</dbReference>
<dbReference type="FunFam" id="1.20.1070.10:FF:000140">
    <property type="entry name" value="Mas-related G-protein coupled receptor member X2"/>
    <property type="match status" value="1"/>
</dbReference>
<dbReference type="PRINTS" id="PR02108">
    <property type="entry name" value="MRGPCRFAMILY"/>
</dbReference>
<dbReference type="PANTHER" id="PTHR11334">
    <property type="entry name" value="MAS-RELATED G-PROTEIN COUPLED RECEPTOR"/>
    <property type="match status" value="1"/>
</dbReference>
<keyword evidence="13" id="KW-1185">Reference proteome</keyword>
<dbReference type="SUPFAM" id="SSF81321">
    <property type="entry name" value="Family A G protein-coupled receptor-like"/>
    <property type="match status" value="1"/>
</dbReference>
<dbReference type="EMBL" id="CABDUW010000048">
    <property type="protein sequence ID" value="VTJ55255.1"/>
    <property type="molecule type" value="Genomic_DNA"/>
</dbReference>
<sequence>SSSGGVLSISPTTPAEGTEFTMVNGSNWNNPQPVNFWTSILGLPTLIIAQIGLVGNAVVFWLLGFRMHRNALSVYILNLAGADFLFLCFHVIVSLNKLNLTFLSFLAFILNYLPIVMTCSYLTGLSVLSAISAERCLSILCPIWYRCHRPIHTSAVICAILWALSLLLSILDVYHCTFLSTNFNYWCQTFSFITAAWLIILFMVLSISSLTLLIKVICGSRRVPLTRLYVTIGLTVLVFLFCGLPVGIMNSLLSWIHKNHMNLHFLNITLFLSSINSSANPIIYLFVGSCRRGQHRRRQRPSLKLVLEKAFQDIPEVEKSGESLPQETMESITSS</sequence>
<feature type="non-terminal residue" evidence="12">
    <location>
        <position position="1"/>
    </location>
</feature>
<keyword evidence="7 9" id="KW-0675">Receptor</keyword>
<comment type="subcellular location">
    <subcellularLocation>
        <location evidence="1">Cell membrane</location>
        <topology evidence="1">Multi-pass membrane protein</topology>
    </subcellularLocation>
</comment>
<name>A0A5E4ADQ2_MARMO</name>
<evidence type="ECO:0000313" key="12">
    <source>
        <dbReference type="EMBL" id="VTJ55255.1"/>
    </source>
</evidence>
<dbReference type="InterPro" id="IPR000276">
    <property type="entry name" value="GPCR_Rhodpsn"/>
</dbReference>
<feature type="transmembrane region" description="Helical" evidence="10">
    <location>
        <begin position="268"/>
        <end position="287"/>
    </location>
</feature>
<dbReference type="PANTHER" id="PTHR11334:SF29">
    <property type="entry name" value="MAS-RELATED G-PROTEIN COUPLED RECEPTOR MEMBER X2"/>
    <property type="match status" value="1"/>
</dbReference>
<keyword evidence="6 10" id="KW-0472">Membrane</keyword>
<comment type="similarity">
    <text evidence="9">Belongs to the G-protein coupled receptor 1 family.</text>
</comment>
<evidence type="ECO:0000256" key="7">
    <source>
        <dbReference type="ARBA" id="ARBA00023170"/>
    </source>
</evidence>
<dbReference type="Proteomes" id="UP000335636">
    <property type="component" value="Unassembled WGS sequence"/>
</dbReference>
<accession>A0A5E4ADQ2</accession>
<dbReference type="GO" id="GO:0004930">
    <property type="term" value="F:G protein-coupled receptor activity"/>
    <property type="evidence" value="ECO:0007669"/>
    <property type="project" value="UniProtKB-KW"/>
</dbReference>
<keyword evidence="4 10" id="KW-1133">Transmembrane helix</keyword>
<feature type="transmembrane region" description="Helical" evidence="10">
    <location>
        <begin position="105"/>
        <end position="131"/>
    </location>
</feature>
<keyword evidence="3 9" id="KW-0812">Transmembrane</keyword>
<dbReference type="InterPro" id="IPR026234">
    <property type="entry name" value="MRGPCRFAMILY"/>
</dbReference>
<protein>
    <recommendedName>
        <fullName evidence="11">G-protein coupled receptors family 1 profile domain-containing protein</fullName>
    </recommendedName>
</protein>
<dbReference type="Gene3D" id="1.20.1070.10">
    <property type="entry name" value="Rhodopsin 7-helix transmembrane proteins"/>
    <property type="match status" value="1"/>
</dbReference>
<keyword evidence="5 9" id="KW-0297">G-protein coupled receptor</keyword>
<keyword evidence="2" id="KW-1003">Cell membrane</keyword>
<evidence type="ECO:0000256" key="1">
    <source>
        <dbReference type="ARBA" id="ARBA00004651"/>
    </source>
</evidence>
<proteinExistence type="inferred from homology"/>
<evidence type="ECO:0000256" key="8">
    <source>
        <dbReference type="ARBA" id="ARBA00023224"/>
    </source>
</evidence>
<evidence type="ECO:0000259" key="11">
    <source>
        <dbReference type="PROSITE" id="PS50262"/>
    </source>
</evidence>
<reference evidence="12" key="1">
    <citation type="submission" date="2019-04" db="EMBL/GenBank/DDBJ databases">
        <authorList>
            <person name="Alioto T."/>
            <person name="Alioto T."/>
        </authorList>
    </citation>
    <scope>NUCLEOTIDE SEQUENCE [LARGE SCALE GENOMIC DNA]</scope>
</reference>
<dbReference type="PROSITE" id="PS00237">
    <property type="entry name" value="G_PROTEIN_RECEP_F1_1"/>
    <property type="match status" value="1"/>
</dbReference>
<evidence type="ECO:0000256" key="6">
    <source>
        <dbReference type="ARBA" id="ARBA00023136"/>
    </source>
</evidence>
<dbReference type="GO" id="GO:0005886">
    <property type="term" value="C:plasma membrane"/>
    <property type="evidence" value="ECO:0007669"/>
    <property type="project" value="UniProtKB-SubCell"/>
</dbReference>
<feature type="domain" description="G-protein coupled receptors family 1 profile" evidence="11">
    <location>
        <begin position="55"/>
        <end position="284"/>
    </location>
</feature>
<feature type="transmembrane region" description="Helical" evidence="10">
    <location>
        <begin position="75"/>
        <end position="93"/>
    </location>
</feature>
<evidence type="ECO:0000256" key="9">
    <source>
        <dbReference type="RuleBase" id="RU000688"/>
    </source>
</evidence>
<evidence type="ECO:0000256" key="2">
    <source>
        <dbReference type="ARBA" id="ARBA00022475"/>
    </source>
</evidence>
<evidence type="ECO:0000313" key="13">
    <source>
        <dbReference type="Proteomes" id="UP000335636"/>
    </source>
</evidence>
<evidence type="ECO:0000256" key="4">
    <source>
        <dbReference type="ARBA" id="ARBA00022989"/>
    </source>
</evidence>
<feature type="transmembrane region" description="Helical" evidence="10">
    <location>
        <begin position="36"/>
        <end position="63"/>
    </location>
</feature>
<evidence type="ECO:0000256" key="3">
    <source>
        <dbReference type="ARBA" id="ARBA00022692"/>
    </source>
</evidence>
<keyword evidence="8 9" id="KW-0807">Transducer</keyword>
<evidence type="ECO:0000256" key="5">
    <source>
        <dbReference type="ARBA" id="ARBA00023040"/>
    </source>
</evidence>
<dbReference type="Pfam" id="PF00001">
    <property type="entry name" value="7tm_1"/>
    <property type="match status" value="1"/>
</dbReference>
<gene>
    <name evidence="12" type="ORF">MONAX_5E036738</name>
</gene>
<dbReference type="InterPro" id="IPR017452">
    <property type="entry name" value="GPCR_Rhodpsn_7TM"/>
</dbReference>
<comment type="caution">
    <text evidence="12">The sequence shown here is derived from an EMBL/GenBank/DDBJ whole genome shotgun (WGS) entry which is preliminary data.</text>
</comment>
<feature type="transmembrane region" description="Helical" evidence="10">
    <location>
        <begin position="228"/>
        <end position="248"/>
    </location>
</feature>
<organism evidence="12 13">
    <name type="scientific">Marmota monax</name>
    <name type="common">Woodchuck</name>
    <dbReference type="NCBI Taxonomy" id="9995"/>
    <lineage>
        <taxon>Eukaryota</taxon>
        <taxon>Metazoa</taxon>
        <taxon>Chordata</taxon>
        <taxon>Craniata</taxon>
        <taxon>Vertebrata</taxon>
        <taxon>Euteleostomi</taxon>
        <taxon>Mammalia</taxon>
        <taxon>Eutheria</taxon>
        <taxon>Euarchontoglires</taxon>
        <taxon>Glires</taxon>
        <taxon>Rodentia</taxon>
        <taxon>Sciuromorpha</taxon>
        <taxon>Sciuridae</taxon>
        <taxon>Xerinae</taxon>
        <taxon>Marmotini</taxon>
        <taxon>Marmota</taxon>
    </lineage>
</organism>
<evidence type="ECO:0000256" key="10">
    <source>
        <dbReference type="SAM" id="Phobius"/>
    </source>
</evidence>
<dbReference type="PRINTS" id="PR00237">
    <property type="entry name" value="GPCRRHODOPSN"/>
</dbReference>
<feature type="transmembrane region" description="Helical" evidence="10">
    <location>
        <begin position="151"/>
        <end position="171"/>
    </location>
</feature>
<feature type="transmembrane region" description="Helical" evidence="10">
    <location>
        <begin position="191"/>
        <end position="216"/>
    </location>
</feature>